<accession>A0A545ST23</accession>
<dbReference type="InterPro" id="IPR006860">
    <property type="entry name" value="FecR"/>
</dbReference>
<evidence type="ECO:0000259" key="2">
    <source>
        <dbReference type="Pfam" id="PF04773"/>
    </source>
</evidence>
<evidence type="ECO:0000256" key="1">
    <source>
        <dbReference type="SAM" id="SignalP"/>
    </source>
</evidence>
<dbReference type="Proteomes" id="UP000315252">
    <property type="component" value="Unassembled WGS sequence"/>
</dbReference>
<name>A0A545ST23_9PROT</name>
<dbReference type="EMBL" id="VHSH01000024">
    <property type="protein sequence ID" value="TQV68106.1"/>
    <property type="molecule type" value="Genomic_DNA"/>
</dbReference>
<organism evidence="3 4">
    <name type="scientific">Denitrobaculum tricleocarpae</name>
    <dbReference type="NCBI Taxonomy" id="2591009"/>
    <lineage>
        <taxon>Bacteria</taxon>
        <taxon>Pseudomonadati</taxon>
        <taxon>Pseudomonadota</taxon>
        <taxon>Alphaproteobacteria</taxon>
        <taxon>Rhodospirillales</taxon>
        <taxon>Rhodospirillaceae</taxon>
        <taxon>Denitrobaculum</taxon>
    </lineage>
</organism>
<proteinExistence type="predicted"/>
<feature type="signal peptide" evidence="1">
    <location>
        <begin position="1"/>
        <end position="21"/>
    </location>
</feature>
<feature type="chain" id="PRO_5021742586" description="FecR protein domain-containing protein" evidence="1">
    <location>
        <begin position="22"/>
        <end position="146"/>
    </location>
</feature>
<feature type="domain" description="FecR protein" evidence="2">
    <location>
        <begin position="64"/>
        <end position="144"/>
    </location>
</feature>
<dbReference type="OrthoDB" id="6038785at2"/>
<keyword evidence="1" id="KW-0732">Signal</keyword>
<sequence>MRLVRNLAILLLFLQSGSAWADDAIGYLKSAEGTTLVMRGEGTMPIAIGDPVFVADLLIVKGSGSMGITFIDNSQLSLGSGSQLKLTSFEFVPKEEKLSFVTELLKGTLLYVSGVIAKLSPDSVSVVTPVATLSVRGTKFLARVDD</sequence>
<protein>
    <recommendedName>
        <fullName evidence="2">FecR protein domain-containing protein</fullName>
    </recommendedName>
</protein>
<dbReference type="AlphaFoldDB" id="A0A545ST23"/>
<dbReference type="RefSeq" id="WP_142900008.1">
    <property type="nucleotide sequence ID" value="NZ_ML660075.1"/>
</dbReference>
<reference evidence="3 4" key="1">
    <citation type="submission" date="2019-06" db="EMBL/GenBank/DDBJ databases">
        <title>Whole genome sequence for Rhodospirillaceae sp. R148.</title>
        <authorList>
            <person name="Wang G."/>
        </authorList>
    </citation>
    <scope>NUCLEOTIDE SEQUENCE [LARGE SCALE GENOMIC DNA]</scope>
    <source>
        <strain evidence="3 4">R148</strain>
    </source>
</reference>
<gene>
    <name evidence="3" type="ORF">FKG95_29220</name>
</gene>
<dbReference type="Pfam" id="PF04773">
    <property type="entry name" value="FecR"/>
    <property type="match status" value="1"/>
</dbReference>
<evidence type="ECO:0000313" key="3">
    <source>
        <dbReference type="EMBL" id="TQV68106.1"/>
    </source>
</evidence>
<keyword evidence="4" id="KW-1185">Reference proteome</keyword>
<evidence type="ECO:0000313" key="4">
    <source>
        <dbReference type="Proteomes" id="UP000315252"/>
    </source>
</evidence>
<comment type="caution">
    <text evidence="3">The sequence shown here is derived from an EMBL/GenBank/DDBJ whole genome shotgun (WGS) entry which is preliminary data.</text>
</comment>